<organism evidence="1 2">
    <name type="scientific">Persea americana</name>
    <name type="common">Avocado</name>
    <dbReference type="NCBI Taxonomy" id="3435"/>
    <lineage>
        <taxon>Eukaryota</taxon>
        <taxon>Viridiplantae</taxon>
        <taxon>Streptophyta</taxon>
        <taxon>Embryophyta</taxon>
        <taxon>Tracheophyta</taxon>
        <taxon>Spermatophyta</taxon>
        <taxon>Magnoliopsida</taxon>
        <taxon>Magnoliidae</taxon>
        <taxon>Laurales</taxon>
        <taxon>Lauraceae</taxon>
        <taxon>Persea</taxon>
    </lineage>
</organism>
<protein>
    <submittedName>
        <fullName evidence="1">Uncharacterized protein</fullName>
    </submittedName>
</protein>
<evidence type="ECO:0000313" key="2">
    <source>
        <dbReference type="Proteomes" id="UP001234297"/>
    </source>
</evidence>
<proteinExistence type="predicted"/>
<name>A0ACC2K303_PERAE</name>
<keyword evidence="2" id="KW-1185">Reference proteome</keyword>
<comment type="caution">
    <text evidence="1">The sequence shown here is derived from an EMBL/GenBank/DDBJ whole genome shotgun (WGS) entry which is preliminary data.</text>
</comment>
<accession>A0ACC2K303</accession>
<gene>
    <name evidence="1" type="ORF">MRB53_034750</name>
</gene>
<sequence length="689" mass="78642">MRNYSDVARGESISSHFDSSKVNLSKKRKIVKEEGNCEKVRVVSRFFAGPSPLEQYKIGSSEDIWDRFKYKKSQQKPVFSRFSRKPTSAVRDETVTVVSEEKADRFQQNRAVSHLIYGTKASSSSEAGASSSSSFQNYERKEEGEKEEMEAKPSEREQKNSERKEEGEKEKMEAKPSSEREQTVRVVSRFFPRPMPSTTDEIVISDGELDLFQQKRLDSRFNYGTNPPCKEEVSSAEVVVSSPFQNSERKEEGEKEKMEAKPSSERVQKVRVVSRFFPRPTSSMTDEIVISDGELDLFQQKRLVSRFNYGTNPPGKEKLSSSEVVASSSLQNSERNEEGEKEKMEAKPSERKQKVRVVSRFFPRPTSSTTDEIVISDGEHDLFNYGANPPGIDKFSSSEVVVSSSFHKTNTERKEEGEKEKMEAKPSERKQKVQVVSRFFPRPTSLMTDEIIISDGEHDHFQQKQLVSRFNYETNPPGKEKGSSSEVIVSSSSRKSGRKEEGEKKKMEAKPSKSTKKKLNRRSITLSASQKRADAYRRKSDDDSWKAPRSYYSLLQENHAHDPWRVLVICALLNCTTGSQVKNVLPNLFALCPDAKTAADVDPEKLREVIEGLGLQNKRAELIIQLSRRYLEEDWEYVTELPGVGKYAADAYAIFCTGKWCEVQPEDHKLTLYWSYLSGYVEPDEDDFF</sequence>
<reference evidence="1 2" key="1">
    <citation type="journal article" date="2022" name="Hortic Res">
        <title>A haplotype resolved chromosomal level avocado genome allows analysis of novel avocado genes.</title>
        <authorList>
            <person name="Nath O."/>
            <person name="Fletcher S.J."/>
            <person name="Hayward A."/>
            <person name="Shaw L.M."/>
            <person name="Masouleh A.K."/>
            <person name="Furtado A."/>
            <person name="Henry R.J."/>
            <person name="Mitter N."/>
        </authorList>
    </citation>
    <scope>NUCLEOTIDE SEQUENCE [LARGE SCALE GENOMIC DNA]</scope>
    <source>
        <strain evidence="2">cv. Hass</strain>
    </source>
</reference>
<dbReference type="EMBL" id="CM056820">
    <property type="protein sequence ID" value="KAJ8615378.1"/>
    <property type="molecule type" value="Genomic_DNA"/>
</dbReference>
<dbReference type="Proteomes" id="UP001234297">
    <property type="component" value="Chromosome 12"/>
</dbReference>
<evidence type="ECO:0000313" key="1">
    <source>
        <dbReference type="EMBL" id="KAJ8615378.1"/>
    </source>
</evidence>